<feature type="non-terminal residue" evidence="4">
    <location>
        <position position="1"/>
    </location>
</feature>
<dbReference type="CDD" id="cd14752">
    <property type="entry name" value="GH31_N"/>
    <property type="match status" value="1"/>
</dbReference>
<organism evidence="4 5">
    <name type="scientific">Oesophagostomum dentatum</name>
    <name type="common">Nodular worm</name>
    <dbReference type="NCBI Taxonomy" id="61180"/>
    <lineage>
        <taxon>Eukaryota</taxon>
        <taxon>Metazoa</taxon>
        <taxon>Ecdysozoa</taxon>
        <taxon>Nematoda</taxon>
        <taxon>Chromadorea</taxon>
        <taxon>Rhabditida</taxon>
        <taxon>Rhabditina</taxon>
        <taxon>Rhabditomorpha</taxon>
        <taxon>Strongyloidea</taxon>
        <taxon>Strongylidae</taxon>
        <taxon>Oesophagostomum</taxon>
    </lineage>
</organism>
<dbReference type="Gene3D" id="2.60.40.1760">
    <property type="entry name" value="glycosyl hydrolase (family 31)"/>
    <property type="match status" value="1"/>
</dbReference>
<protein>
    <submittedName>
        <fullName evidence="4">Glycosyl hydrolase, family 31</fullName>
    </submittedName>
</protein>
<feature type="domain" description="Glycoside hydrolase family 31 TIM barrel" evidence="3">
    <location>
        <begin position="43"/>
        <end position="151"/>
    </location>
</feature>
<dbReference type="GO" id="GO:0005975">
    <property type="term" value="P:carbohydrate metabolic process"/>
    <property type="evidence" value="ECO:0007669"/>
    <property type="project" value="InterPro"/>
</dbReference>
<dbReference type="Gene3D" id="3.20.20.80">
    <property type="entry name" value="Glycosidases"/>
    <property type="match status" value="1"/>
</dbReference>
<sequence>EITTAPGPALIYRTIGGNLDIYFFPGPTPEEVTQQYLAFIGKPVLPAYWALGYQLSRYGYKDLDEMKTVIARNIKENIPVETVVADIDYMELRKDFTLGQNWKGLPEYITELHNKGMRAIVIYDPAIQVDYDVFKRGLDARAQFIEWERKDQVPDYQVRFIDILLLLLIAVRAKARASTCH</sequence>
<proteinExistence type="inferred from homology"/>
<dbReference type="Proteomes" id="UP000053660">
    <property type="component" value="Unassembled WGS sequence"/>
</dbReference>
<accession>A0A0B1S6K6</accession>
<evidence type="ECO:0000256" key="1">
    <source>
        <dbReference type="ARBA" id="ARBA00007806"/>
    </source>
</evidence>
<dbReference type="Pfam" id="PF01055">
    <property type="entry name" value="Glyco_hydro_31_2nd"/>
    <property type="match status" value="1"/>
</dbReference>
<dbReference type="GO" id="GO:0004558">
    <property type="term" value="F:alpha-1,4-glucosidase activity"/>
    <property type="evidence" value="ECO:0007669"/>
    <property type="project" value="TreeGrafter"/>
</dbReference>
<dbReference type="SUPFAM" id="SSF51445">
    <property type="entry name" value="(Trans)glycosidases"/>
    <property type="match status" value="1"/>
</dbReference>
<comment type="similarity">
    <text evidence="1 2">Belongs to the glycosyl hydrolase 31 family.</text>
</comment>
<keyword evidence="2 4" id="KW-0378">Hydrolase</keyword>
<dbReference type="PANTHER" id="PTHR22762:SF133">
    <property type="entry name" value="P-TYPE DOMAIN-CONTAINING PROTEIN"/>
    <property type="match status" value="1"/>
</dbReference>
<name>A0A0B1S6K6_OESDE</name>
<dbReference type="InterPro" id="IPR000322">
    <property type="entry name" value="Glyco_hydro_31_TIM"/>
</dbReference>
<dbReference type="OrthoDB" id="1334205at2759"/>
<evidence type="ECO:0000313" key="4">
    <source>
        <dbReference type="EMBL" id="KHJ80978.1"/>
    </source>
</evidence>
<reference evidence="4 5" key="1">
    <citation type="submission" date="2014-03" db="EMBL/GenBank/DDBJ databases">
        <title>Draft genome of the hookworm Oesophagostomum dentatum.</title>
        <authorList>
            <person name="Mitreva M."/>
        </authorList>
    </citation>
    <scope>NUCLEOTIDE SEQUENCE [LARGE SCALE GENOMIC DNA]</scope>
    <source>
        <strain evidence="4 5">OD-Hann</strain>
    </source>
</reference>
<dbReference type="EMBL" id="KN595954">
    <property type="protein sequence ID" value="KHJ80978.1"/>
    <property type="molecule type" value="Genomic_DNA"/>
</dbReference>
<dbReference type="InterPro" id="IPR017853">
    <property type="entry name" value="GH"/>
</dbReference>
<evidence type="ECO:0000259" key="3">
    <source>
        <dbReference type="Pfam" id="PF01055"/>
    </source>
</evidence>
<dbReference type="AlphaFoldDB" id="A0A0B1S6K6"/>
<evidence type="ECO:0000256" key="2">
    <source>
        <dbReference type="RuleBase" id="RU361185"/>
    </source>
</evidence>
<gene>
    <name evidence="4" type="ORF">OESDEN_19341</name>
</gene>
<dbReference type="PANTHER" id="PTHR22762">
    <property type="entry name" value="ALPHA-GLUCOSIDASE"/>
    <property type="match status" value="1"/>
</dbReference>
<keyword evidence="2" id="KW-0326">Glycosidase</keyword>
<keyword evidence="5" id="KW-1185">Reference proteome</keyword>
<evidence type="ECO:0000313" key="5">
    <source>
        <dbReference type="Proteomes" id="UP000053660"/>
    </source>
</evidence>